<reference evidence="1" key="2">
    <citation type="submission" date="2025-09" db="UniProtKB">
        <authorList>
            <consortium name="Ensembl"/>
        </authorList>
    </citation>
    <scope>IDENTIFICATION</scope>
</reference>
<dbReference type="GeneTree" id="ENSGT01120000277763"/>
<name>A0A8D0G5V4_SPHPU</name>
<dbReference type="AlphaFoldDB" id="A0A8D0G5V4"/>
<accession>A0A8D0G5V4</accession>
<protein>
    <submittedName>
        <fullName evidence="1">Uncharacterized protein</fullName>
    </submittedName>
</protein>
<organism evidence="1 2">
    <name type="scientific">Sphenodon punctatus</name>
    <name type="common">Tuatara</name>
    <name type="synonym">Hatteria punctata</name>
    <dbReference type="NCBI Taxonomy" id="8508"/>
    <lineage>
        <taxon>Eukaryota</taxon>
        <taxon>Metazoa</taxon>
        <taxon>Chordata</taxon>
        <taxon>Craniata</taxon>
        <taxon>Vertebrata</taxon>
        <taxon>Euteleostomi</taxon>
        <taxon>Lepidosauria</taxon>
        <taxon>Sphenodontia</taxon>
        <taxon>Sphenodontidae</taxon>
        <taxon>Sphenodon</taxon>
    </lineage>
</organism>
<dbReference type="SUPFAM" id="SSF46966">
    <property type="entry name" value="Spectrin repeat"/>
    <property type="match status" value="1"/>
</dbReference>
<dbReference type="Proteomes" id="UP000694392">
    <property type="component" value="Unplaced"/>
</dbReference>
<evidence type="ECO:0000313" key="1">
    <source>
        <dbReference type="Ensembl" id="ENSSPUP00000001241.1"/>
    </source>
</evidence>
<sequence length="119" mass="14235">MLRNLQELQVHCAEGQALLNAALHVREEVIPWGLPQIEDRVLESVRQDWQVYQHRLSESRSQLNTTLSRLRLMEEKFQKVDDWLKTLEEKVNIRSKRQSVRATKEIQLQQMKVIKRHLL</sequence>
<dbReference type="Ensembl" id="ENSSPUT00000001312.1">
    <property type="protein sequence ID" value="ENSSPUP00000001241.1"/>
    <property type="gene ID" value="ENSSPUG00000000990.1"/>
</dbReference>
<keyword evidence="2" id="KW-1185">Reference proteome</keyword>
<proteinExistence type="predicted"/>
<evidence type="ECO:0000313" key="2">
    <source>
        <dbReference type="Proteomes" id="UP000694392"/>
    </source>
</evidence>
<reference evidence="1" key="1">
    <citation type="submission" date="2025-08" db="UniProtKB">
        <authorList>
            <consortium name="Ensembl"/>
        </authorList>
    </citation>
    <scope>IDENTIFICATION</scope>
</reference>